<dbReference type="EMBL" id="MCYL01000011">
    <property type="protein sequence ID" value="PML57525.1"/>
    <property type="molecule type" value="Genomic_DNA"/>
</dbReference>
<dbReference type="AlphaFoldDB" id="A0A2N7IIT6"/>
<dbReference type="RefSeq" id="WP_102578540.1">
    <property type="nucleotide sequence ID" value="NZ_MCYL01000011.1"/>
</dbReference>
<reference evidence="2" key="1">
    <citation type="submission" date="2016-07" db="EMBL/GenBank/DDBJ databases">
        <title>Nontailed viruses are major unrecognized killers of bacteria in the ocean.</title>
        <authorList>
            <person name="Kauffman K."/>
            <person name="Hussain F."/>
            <person name="Yang J."/>
            <person name="Arevalo P."/>
            <person name="Brown J."/>
            <person name="Cutler M."/>
            <person name="Kelly L."/>
            <person name="Polz M.F."/>
        </authorList>
    </citation>
    <scope>NUCLEOTIDE SEQUENCE [LARGE SCALE GENOMIC DNA]</scope>
    <source>
        <strain evidence="2">10N.261.51.B8</strain>
    </source>
</reference>
<protein>
    <submittedName>
        <fullName evidence="1">Uncharacterized protein</fullName>
    </submittedName>
</protein>
<evidence type="ECO:0000313" key="1">
    <source>
        <dbReference type="EMBL" id="PML57525.1"/>
    </source>
</evidence>
<name>A0A2N7IIT6_9VIBR</name>
<accession>A0A2N7IIT6</accession>
<comment type="caution">
    <text evidence="1">The sequence shown here is derived from an EMBL/GenBank/DDBJ whole genome shotgun (WGS) entry which is preliminary data.</text>
</comment>
<organism evidence="1 2">
    <name type="scientific">Vibrio lentus</name>
    <dbReference type="NCBI Taxonomy" id="136468"/>
    <lineage>
        <taxon>Bacteria</taxon>
        <taxon>Pseudomonadati</taxon>
        <taxon>Pseudomonadota</taxon>
        <taxon>Gammaproteobacteria</taxon>
        <taxon>Vibrionales</taxon>
        <taxon>Vibrionaceae</taxon>
        <taxon>Vibrio</taxon>
    </lineage>
</organism>
<gene>
    <name evidence="1" type="ORF">BCT74_19905</name>
</gene>
<dbReference type="Proteomes" id="UP000235746">
    <property type="component" value="Unassembled WGS sequence"/>
</dbReference>
<proteinExistence type="predicted"/>
<sequence length="303" mass="35648">MVSKYQIKSNLSEAQVESDISSFFGWISKGAPFRLHDVNEQLTGSDKAFYDQGFAFLMQFKKSEGLYSASDVSVSTRKNRSKLEDIREFRQKHNLNDDPTLYFPLRKKAKNALELQHNVLLEYANQPNSQAFYVAPLLLDKKEYYDTLFDSVNRFQKFPFNYKKYRLHRKDWVSTVGFVPFLKEHISIIPHERVTTHEHYYSFSGTGGDVGWHSPEIMSESPQRLGEILKKEINTCVWKNKFVPLEALPKVLEIDYQESFSETNDPLERMRVWGEWMYRDYGIKVFVLLASSKELEYYKMTFA</sequence>
<evidence type="ECO:0000313" key="2">
    <source>
        <dbReference type="Proteomes" id="UP000235746"/>
    </source>
</evidence>